<dbReference type="Proteomes" id="UP001205063">
    <property type="component" value="Unassembled WGS sequence"/>
</dbReference>
<keyword evidence="4" id="KW-0167">Capsid protein</keyword>
<evidence type="ECO:0000313" key="2">
    <source>
        <dbReference type="EMBL" id="MCQ4948751.1"/>
    </source>
</evidence>
<dbReference type="Pfam" id="PF12652">
    <property type="entry name" value="CotJB"/>
    <property type="match status" value="1"/>
</dbReference>
<feature type="domain" description="Protein CotJB" evidence="1">
    <location>
        <begin position="7"/>
        <end position="80"/>
    </location>
</feature>
<dbReference type="EMBL" id="WWVX01000007">
    <property type="protein sequence ID" value="MZL70066.1"/>
    <property type="molecule type" value="Genomic_DNA"/>
</dbReference>
<evidence type="ECO:0000313" key="4">
    <source>
        <dbReference type="EMBL" id="SHF81433.1"/>
    </source>
</evidence>
<evidence type="ECO:0000313" key="3">
    <source>
        <dbReference type="EMBL" id="MZL70066.1"/>
    </source>
</evidence>
<dbReference type="InterPro" id="IPR016571">
    <property type="entry name" value="Spore_coat_assembly_CotJB"/>
</dbReference>
<evidence type="ECO:0000259" key="1">
    <source>
        <dbReference type="Pfam" id="PF12652"/>
    </source>
</evidence>
<organism evidence="4 5">
    <name type="scientific">Bittarella massiliensis</name>
    <name type="common">ex Durand et al. 2017</name>
    <dbReference type="NCBI Taxonomy" id="1720313"/>
    <lineage>
        <taxon>Bacteria</taxon>
        <taxon>Bacillati</taxon>
        <taxon>Bacillota</taxon>
        <taxon>Clostridia</taxon>
        <taxon>Eubacteriales</taxon>
        <taxon>Oscillospiraceae</taxon>
        <taxon>Bittarella (ex Durand et al. 2017)</taxon>
    </lineage>
</organism>
<proteinExistence type="predicted"/>
<dbReference type="Proteomes" id="UP000474718">
    <property type="component" value="Unassembled WGS sequence"/>
</dbReference>
<dbReference type="PIRSF" id="PIRSF010606">
    <property type="entry name" value="Spore_coat_CotJB"/>
    <property type="match status" value="1"/>
</dbReference>
<dbReference type="Proteomes" id="UP000184089">
    <property type="component" value="Unassembled WGS sequence"/>
</dbReference>
<keyword evidence="6" id="KW-1185">Reference proteome</keyword>
<dbReference type="AlphaFoldDB" id="A0AAP1LG04"/>
<keyword evidence="4" id="KW-0946">Virion</keyword>
<dbReference type="EMBL" id="JANGAB010000002">
    <property type="protein sequence ID" value="MCQ4948751.1"/>
    <property type="molecule type" value="Genomic_DNA"/>
</dbReference>
<reference evidence="3 6" key="3">
    <citation type="journal article" date="2019" name="Nat. Med.">
        <title>A library of human gut bacterial isolates paired with longitudinal multiomics data enables mechanistic microbiome research.</title>
        <authorList>
            <person name="Poyet M."/>
            <person name="Groussin M."/>
            <person name="Gibbons S.M."/>
            <person name="Avila-Pacheco J."/>
            <person name="Jiang X."/>
            <person name="Kearney S.M."/>
            <person name="Perrotta A.R."/>
            <person name="Berdy B."/>
            <person name="Zhao S."/>
            <person name="Lieberman T.D."/>
            <person name="Swanson P.K."/>
            <person name="Smith M."/>
            <person name="Roesemann S."/>
            <person name="Alexander J.E."/>
            <person name="Rich S.A."/>
            <person name="Livny J."/>
            <person name="Vlamakis H."/>
            <person name="Clish C."/>
            <person name="Bullock K."/>
            <person name="Deik A."/>
            <person name="Scott J."/>
            <person name="Pierce K.A."/>
            <person name="Xavier R.J."/>
            <person name="Alm E.J."/>
        </authorList>
    </citation>
    <scope>NUCLEOTIDE SEQUENCE [LARGE SCALE GENOMIC DNA]</scope>
    <source>
        <strain evidence="3 6">BIOML-A2</strain>
    </source>
</reference>
<dbReference type="RefSeq" id="WP_021658920.1">
    <property type="nucleotide sequence ID" value="NZ_FQVY01000001.1"/>
</dbReference>
<evidence type="ECO:0000313" key="6">
    <source>
        <dbReference type="Proteomes" id="UP000474718"/>
    </source>
</evidence>
<dbReference type="EMBL" id="FQVY01000001">
    <property type="protein sequence ID" value="SHF81433.1"/>
    <property type="molecule type" value="Genomic_DNA"/>
</dbReference>
<reference evidence="5" key="2">
    <citation type="submission" date="2016-11" db="EMBL/GenBank/DDBJ databases">
        <authorList>
            <person name="Jaros S."/>
            <person name="Januszkiewicz K."/>
            <person name="Wedrychowicz H."/>
        </authorList>
    </citation>
    <scope>NUCLEOTIDE SEQUENCE [LARGE SCALE GENOMIC DNA]</scope>
    <source>
        <strain evidence="5">DSM 4029</strain>
    </source>
</reference>
<sequence length="83" mass="9748">MNREKEKLMKVIRESDFAIQECALYLDTHPRDSAALRLYGDQQALRKKAVDAYEQAFGPLTTAGNQFSSWRWIDDPWPWDLED</sequence>
<accession>A0AAP1LG04</accession>
<protein>
    <submittedName>
        <fullName evidence="2">Spore coat protein CotJB</fullName>
    </submittedName>
    <submittedName>
        <fullName evidence="4">Spore coat protein JB</fullName>
    </submittedName>
</protein>
<evidence type="ECO:0000313" key="5">
    <source>
        <dbReference type="Proteomes" id="UP000184089"/>
    </source>
</evidence>
<reference evidence="4" key="1">
    <citation type="submission" date="2016-11" db="EMBL/GenBank/DDBJ databases">
        <authorList>
            <person name="Varghese N."/>
            <person name="Submissions S."/>
        </authorList>
    </citation>
    <scope>NUCLEOTIDE SEQUENCE</scope>
    <source>
        <strain evidence="4">DSM 4029</strain>
    </source>
</reference>
<name>A0AAP1LG04_9FIRM</name>
<comment type="caution">
    <text evidence="4">The sequence shown here is derived from an EMBL/GenBank/DDBJ whole genome shotgun (WGS) entry which is preliminary data.</text>
</comment>
<gene>
    <name evidence="3" type="ORF">GT747_09910</name>
    <name evidence="2" type="ORF">NE646_03570</name>
    <name evidence="4" type="ORF">SAMN05444424_0776</name>
</gene>
<dbReference type="InterPro" id="IPR024207">
    <property type="entry name" value="CotJB_dom"/>
</dbReference>
<reference evidence="2" key="4">
    <citation type="submission" date="2022-06" db="EMBL/GenBank/DDBJ databases">
        <title>Isolation of gut microbiota from human fecal samples.</title>
        <authorList>
            <person name="Pamer E.G."/>
            <person name="Barat B."/>
            <person name="Waligurski E."/>
            <person name="Medina S."/>
            <person name="Paddock L."/>
            <person name="Mostad J."/>
        </authorList>
    </citation>
    <scope>NUCLEOTIDE SEQUENCE</scope>
    <source>
        <strain evidence="2">DFI.7.96</strain>
    </source>
</reference>